<dbReference type="AlphaFoldDB" id="A0A3D9C1M8"/>
<dbReference type="EMBL" id="QNVT01000032">
    <property type="protein sequence ID" value="REC59787.1"/>
    <property type="molecule type" value="Genomic_DNA"/>
</dbReference>
<evidence type="ECO:0000313" key="3">
    <source>
        <dbReference type="Proteomes" id="UP000256686"/>
    </source>
</evidence>
<protein>
    <recommendedName>
        <fullName evidence="1">Immunity protein 43 domain-containing protein</fullName>
    </recommendedName>
</protein>
<keyword evidence="3" id="KW-1185">Reference proteome</keyword>
<dbReference type="RefSeq" id="WP_115973244.1">
    <property type="nucleotide sequence ID" value="NZ_QNVT01000032.1"/>
</dbReference>
<organism evidence="2 3">
    <name type="scientific">Chryseobacterium pennae</name>
    <dbReference type="NCBI Taxonomy" id="2258962"/>
    <lineage>
        <taxon>Bacteria</taxon>
        <taxon>Pseudomonadati</taxon>
        <taxon>Bacteroidota</taxon>
        <taxon>Flavobacteriia</taxon>
        <taxon>Flavobacteriales</taxon>
        <taxon>Weeksellaceae</taxon>
        <taxon>Chryseobacterium group</taxon>
        <taxon>Chryseobacterium</taxon>
    </lineage>
</organism>
<sequence length="66" mass="7903">MDKNIFVLIEFSYRNSLVFNSKNLVDDLVTKFADVYIYKTKGFPFVYDNQYDEELVFLNNEYLVTV</sequence>
<dbReference type="Proteomes" id="UP000256686">
    <property type="component" value="Unassembled WGS sequence"/>
</dbReference>
<proteinExistence type="predicted"/>
<evidence type="ECO:0000313" key="2">
    <source>
        <dbReference type="EMBL" id="REC59787.1"/>
    </source>
</evidence>
<accession>A0A3D9C1M8</accession>
<dbReference type="Pfam" id="PF15570">
    <property type="entry name" value="Imm43"/>
    <property type="match status" value="1"/>
</dbReference>
<comment type="caution">
    <text evidence="2">The sequence shown here is derived from an EMBL/GenBank/DDBJ whole genome shotgun (WGS) entry which is preliminary data.</text>
</comment>
<name>A0A3D9C1M8_9FLAO</name>
<gene>
    <name evidence="2" type="ORF">DRF65_23945</name>
</gene>
<dbReference type="InterPro" id="IPR029079">
    <property type="entry name" value="Imm43"/>
</dbReference>
<evidence type="ECO:0000259" key="1">
    <source>
        <dbReference type="Pfam" id="PF15570"/>
    </source>
</evidence>
<reference evidence="3" key="1">
    <citation type="submission" date="2018-06" db="EMBL/GenBank/DDBJ databases">
        <authorList>
            <person name="Lum Nde A."/>
            <person name="Hugo C."/>
        </authorList>
    </citation>
    <scope>NUCLEOTIDE SEQUENCE [LARGE SCALE GENOMIC DNA]</scope>
    <source>
        <strain evidence="3">1_F178</strain>
    </source>
</reference>
<feature type="domain" description="Immunity protein 43" evidence="1">
    <location>
        <begin position="1"/>
        <end position="52"/>
    </location>
</feature>